<evidence type="ECO:0000313" key="2">
    <source>
        <dbReference type="EMBL" id="ANV80461.1"/>
    </source>
</evidence>
<protein>
    <submittedName>
        <fullName evidence="2">Uncharacterized protein</fullName>
    </submittedName>
</protein>
<reference evidence="2" key="2">
    <citation type="journal article" date="2015" name="ISME J.">
        <title>A new class of marine Euryarchaeota group II from the Mediterranean deep chlorophyll maximum.</title>
        <authorList>
            <person name="Martin-Cuadrado A.B."/>
            <person name="Garcia-Heredia I."/>
            <person name="Molto A.G."/>
            <person name="Lopez-Ubeda R."/>
            <person name="Kimes N."/>
            <person name="Lopez-Garcia P."/>
            <person name="Moreira D."/>
            <person name="Rodriguez-Valera F."/>
        </authorList>
    </citation>
    <scope>NUCLEOTIDE SEQUENCE</scope>
</reference>
<accession>A0A1B1TDV1</accession>
<reference evidence="2" key="1">
    <citation type="submission" date="2014-11" db="EMBL/GenBank/DDBJ databases">
        <authorList>
            <person name="Zhu J."/>
            <person name="Qi W."/>
            <person name="Song R."/>
        </authorList>
    </citation>
    <scope>NUCLEOTIDE SEQUENCE</scope>
</reference>
<dbReference type="AlphaFoldDB" id="A0A1B1TDV1"/>
<feature type="region of interest" description="Disordered" evidence="1">
    <location>
        <begin position="1"/>
        <end position="20"/>
    </location>
</feature>
<sequence length="62" mass="7200">MAPIWPFRKKSSGSKKSSTIEENIVVEYEREVRSEKIDEKNRSHLTNKTFIDAMALLSDETK</sequence>
<name>A0A1B1TDV1_9ARCH</name>
<organism evidence="2">
    <name type="scientific">uncultured Poseidoniia archaeon</name>
    <dbReference type="NCBI Taxonomy" id="1697135"/>
    <lineage>
        <taxon>Archaea</taxon>
        <taxon>Methanobacteriati</taxon>
        <taxon>Thermoplasmatota</taxon>
        <taxon>Candidatus Poseidoniia</taxon>
        <taxon>environmental samples</taxon>
    </lineage>
</organism>
<dbReference type="EMBL" id="KP211889">
    <property type="protein sequence ID" value="ANV80461.1"/>
    <property type="molecule type" value="Genomic_DNA"/>
</dbReference>
<evidence type="ECO:0000256" key="1">
    <source>
        <dbReference type="SAM" id="MobiDB-lite"/>
    </source>
</evidence>
<proteinExistence type="predicted"/>